<dbReference type="SUPFAM" id="SSF46689">
    <property type="entry name" value="Homeodomain-like"/>
    <property type="match status" value="1"/>
</dbReference>
<evidence type="ECO:0000256" key="3">
    <source>
        <dbReference type="SAM" id="MobiDB-lite"/>
    </source>
</evidence>
<proteinExistence type="predicted"/>
<feature type="DNA-binding region" description="Homeobox" evidence="2">
    <location>
        <begin position="3"/>
        <end position="30"/>
    </location>
</feature>
<dbReference type="PROSITE" id="PS50071">
    <property type="entry name" value="HOMEOBOX_2"/>
    <property type="match status" value="1"/>
</dbReference>
<dbReference type="GO" id="GO:0003677">
    <property type="term" value="F:DNA binding"/>
    <property type="evidence" value="ECO:0007669"/>
    <property type="project" value="UniProtKB-UniRule"/>
</dbReference>
<organism evidence="5">
    <name type="scientific">Medioppia subpectinata</name>
    <dbReference type="NCBI Taxonomy" id="1979941"/>
    <lineage>
        <taxon>Eukaryota</taxon>
        <taxon>Metazoa</taxon>
        <taxon>Ecdysozoa</taxon>
        <taxon>Arthropoda</taxon>
        <taxon>Chelicerata</taxon>
        <taxon>Arachnida</taxon>
        <taxon>Acari</taxon>
        <taxon>Acariformes</taxon>
        <taxon>Sarcoptiformes</taxon>
        <taxon>Oribatida</taxon>
        <taxon>Brachypylina</taxon>
        <taxon>Oppioidea</taxon>
        <taxon>Oppiidae</taxon>
        <taxon>Medioppia</taxon>
    </lineage>
</organism>
<keyword evidence="2" id="KW-0238">DNA-binding</keyword>
<dbReference type="GO" id="GO:0005634">
    <property type="term" value="C:nucleus"/>
    <property type="evidence" value="ECO:0007669"/>
    <property type="project" value="UniProtKB-SubCell"/>
</dbReference>
<dbReference type="EMBL" id="CAJPIZ010000742">
    <property type="protein sequence ID" value="CAG2102186.1"/>
    <property type="molecule type" value="Genomic_DNA"/>
</dbReference>
<dbReference type="Proteomes" id="UP000759131">
    <property type="component" value="Unassembled WGS sequence"/>
</dbReference>
<evidence type="ECO:0000256" key="1">
    <source>
        <dbReference type="ARBA" id="ARBA00004123"/>
    </source>
</evidence>
<evidence type="ECO:0000313" key="5">
    <source>
        <dbReference type="EMBL" id="CAD7621756.1"/>
    </source>
</evidence>
<evidence type="ECO:0000259" key="4">
    <source>
        <dbReference type="PROSITE" id="PS50071"/>
    </source>
</evidence>
<reference evidence="5" key="1">
    <citation type="submission" date="2020-11" db="EMBL/GenBank/DDBJ databases">
        <authorList>
            <person name="Tran Van P."/>
        </authorList>
    </citation>
    <scope>NUCLEOTIDE SEQUENCE</scope>
</reference>
<dbReference type="InterPro" id="IPR001356">
    <property type="entry name" value="HD"/>
</dbReference>
<keyword evidence="6" id="KW-1185">Reference proteome</keyword>
<dbReference type="AlphaFoldDB" id="A0A7R9KF40"/>
<keyword evidence="2" id="KW-0539">Nucleus</keyword>
<protein>
    <recommendedName>
        <fullName evidence="4">Homeobox domain-containing protein</fullName>
    </recommendedName>
</protein>
<dbReference type="Gene3D" id="1.10.10.60">
    <property type="entry name" value="Homeodomain-like"/>
    <property type="match status" value="1"/>
</dbReference>
<feature type="region of interest" description="Disordered" evidence="3">
    <location>
        <begin position="1"/>
        <end position="117"/>
    </location>
</feature>
<dbReference type="InterPro" id="IPR009057">
    <property type="entry name" value="Homeodomain-like_sf"/>
</dbReference>
<feature type="compositionally biased region" description="Low complexity" evidence="3">
    <location>
        <begin position="34"/>
        <end position="76"/>
    </location>
</feature>
<comment type="subcellular location">
    <subcellularLocation>
        <location evidence="1 2">Nucleus</location>
    </subcellularLocation>
</comment>
<gene>
    <name evidence="5" type="ORF">OSB1V03_LOCUS2226</name>
</gene>
<feature type="compositionally biased region" description="Polar residues" evidence="3">
    <location>
        <begin position="77"/>
        <end position="109"/>
    </location>
</feature>
<dbReference type="EMBL" id="OC855317">
    <property type="protein sequence ID" value="CAD7621756.1"/>
    <property type="molecule type" value="Genomic_DNA"/>
</dbReference>
<accession>A0A7R9KF40</accession>
<feature type="domain" description="Homeobox" evidence="4">
    <location>
        <begin position="1"/>
        <end position="29"/>
    </location>
</feature>
<dbReference type="OrthoDB" id="6436720at2759"/>
<keyword evidence="2" id="KW-0371">Homeobox</keyword>
<evidence type="ECO:0000313" key="6">
    <source>
        <dbReference type="Proteomes" id="UP000759131"/>
    </source>
</evidence>
<evidence type="ECO:0000256" key="2">
    <source>
        <dbReference type="PROSITE-ProRule" id="PRU00108"/>
    </source>
</evidence>
<name>A0A7R9KF40_9ACAR</name>
<sequence>MTSDRLSEFVTRGLSSVWFQNRRAKFRKQERLNQQKSGSGQTSGSSNSNSSQNGSNGSNGSANNGSAGGNNQSSSNLESAANGSQHSTQKPDSTASAVAQQLHQQNTPSAKEIKTNPEKTMNVNKYFGLVFGKRQDNNHLRHLRVSSLWMTLMETNGFTSKLY</sequence>